<keyword evidence="6" id="KW-1185">Reference proteome</keyword>
<proteinExistence type="predicted"/>
<evidence type="ECO:0000256" key="1">
    <source>
        <dbReference type="ARBA" id="ARBA00023015"/>
    </source>
</evidence>
<dbReference type="Pfam" id="PF01638">
    <property type="entry name" value="HxlR"/>
    <property type="match status" value="1"/>
</dbReference>
<keyword evidence="2" id="KW-0238">DNA-binding</keyword>
<sequence>MMEIAERPSKKECAKTIMAIHDVMDILSGKWKVSIIACLCFQKRRYTDLLREINGISGKVLSRELKDLEVNQLITRTVKDTQPITVEYEITEYGATLKEVTNVIADWGLEHRRRIIGGN</sequence>
<feature type="domain" description="HTH hxlR-type" evidence="4">
    <location>
        <begin position="13"/>
        <end position="116"/>
    </location>
</feature>
<protein>
    <submittedName>
        <fullName evidence="5">Helix-turn-helix domain-containing protein</fullName>
    </submittedName>
</protein>
<dbReference type="InterPro" id="IPR002577">
    <property type="entry name" value="HTH_HxlR"/>
</dbReference>
<reference evidence="5 6" key="1">
    <citation type="submission" date="2023-12" db="EMBL/GenBank/DDBJ databases">
        <title>Novel species of the genus Arcicella isolated from rivers.</title>
        <authorList>
            <person name="Lu H."/>
        </authorList>
    </citation>
    <scope>NUCLEOTIDE SEQUENCE [LARGE SCALE GENOMIC DNA]</scope>
    <source>
        <strain evidence="5 6">KCTC 23307</strain>
    </source>
</reference>
<dbReference type="InterPro" id="IPR036388">
    <property type="entry name" value="WH-like_DNA-bd_sf"/>
</dbReference>
<keyword evidence="1" id="KW-0805">Transcription regulation</keyword>
<accession>A0ABU5QED9</accession>
<evidence type="ECO:0000256" key="3">
    <source>
        <dbReference type="ARBA" id="ARBA00023163"/>
    </source>
</evidence>
<evidence type="ECO:0000313" key="5">
    <source>
        <dbReference type="EMBL" id="MEA5141201.1"/>
    </source>
</evidence>
<comment type="caution">
    <text evidence="5">The sequence shown here is derived from an EMBL/GenBank/DDBJ whole genome shotgun (WGS) entry which is preliminary data.</text>
</comment>
<dbReference type="Proteomes" id="UP001302949">
    <property type="component" value="Unassembled WGS sequence"/>
</dbReference>
<dbReference type="PANTHER" id="PTHR33204">
    <property type="entry name" value="TRANSCRIPTIONAL REGULATOR, MARR FAMILY"/>
    <property type="match status" value="1"/>
</dbReference>
<dbReference type="SUPFAM" id="SSF46785">
    <property type="entry name" value="Winged helix' DNA-binding domain"/>
    <property type="match status" value="1"/>
</dbReference>
<dbReference type="RefSeq" id="WP_323298358.1">
    <property type="nucleotide sequence ID" value="NZ_JAYFUM010000024.1"/>
</dbReference>
<keyword evidence="3" id="KW-0804">Transcription</keyword>
<dbReference type="InterPro" id="IPR036390">
    <property type="entry name" value="WH_DNA-bd_sf"/>
</dbReference>
<dbReference type="Gene3D" id="1.10.10.10">
    <property type="entry name" value="Winged helix-like DNA-binding domain superfamily/Winged helix DNA-binding domain"/>
    <property type="match status" value="1"/>
</dbReference>
<dbReference type="PANTHER" id="PTHR33204:SF18">
    <property type="entry name" value="TRANSCRIPTIONAL REGULATORY PROTEIN"/>
    <property type="match status" value="1"/>
</dbReference>
<organism evidence="5 6">
    <name type="scientific">Arcicella rigui</name>
    <dbReference type="NCBI Taxonomy" id="797020"/>
    <lineage>
        <taxon>Bacteria</taxon>
        <taxon>Pseudomonadati</taxon>
        <taxon>Bacteroidota</taxon>
        <taxon>Cytophagia</taxon>
        <taxon>Cytophagales</taxon>
        <taxon>Flectobacillaceae</taxon>
        <taxon>Arcicella</taxon>
    </lineage>
</organism>
<name>A0ABU5QED9_9BACT</name>
<dbReference type="EMBL" id="JAYFUM010000024">
    <property type="protein sequence ID" value="MEA5141201.1"/>
    <property type="molecule type" value="Genomic_DNA"/>
</dbReference>
<evidence type="ECO:0000256" key="2">
    <source>
        <dbReference type="ARBA" id="ARBA00023125"/>
    </source>
</evidence>
<dbReference type="PROSITE" id="PS51118">
    <property type="entry name" value="HTH_HXLR"/>
    <property type="match status" value="1"/>
</dbReference>
<gene>
    <name evidence="5" type="ORF">VB248_18760</name>
</gene>
<evidence type="ECO:0000313" key="6">
    <source>
        <dbReference type="Proteomes" id="UP001302949"/>
    </source>
</evidence>
<evidence type="ECO:0000259" key="4">
    <source>
        <dbReference type="PROSITE" id="PS51118"/>
    </source>
</evidence>